<feature type="domain" description="Fumarylacetoacetase N-terminal" evidence="1">
    <location>
        <begin position="1"/>
        <end position="78"/>
    </location>
</feature>
<gene>
    <name evidence="2" type="ORF">BDD16_000410</name>
</gene>
<dbReference type="AlphaFoldDB" id="A0A7Y9UAG5"/>
<dbReference type="InterPro" id="IPR041072">
    <property type="entry name" value="FAA_hydro_N"/>
</dbReference>
<evidence type="ECO:0000259" key="1">
    <source>
        <dbReference type="Pfam" id="PF18288"/>
    </source>
</evidence>
<dbReference type="InterPro" id="IPR036663">
    <property type="entry name" value="Fumarylacetoacetase_C_sf"/>
</dbReference>
<dbReference type="PANTHER" id="PTHR43211">
    <property type="entry name" value="FUMARYLACETOACETATE HYDROLASE"/>
    <property type="match status" value="1"/>
</dbReference>
<reference evidence="2 3" key="1">
    <citation type="submission" date="2020-07" db="EMBL/GenBank/DDBJ databases">
        <title>Genomic Encyclopedia of Archaeal and Bacterial Type Strains, Phase II (KMG-II): from individual species to whole genera.</title>
        <authorList>
            <person name="Goeker M."/>
        </authorList>
    </citation>
    <scope>NUCLEOTIDE SEQUENCE [LARGE SCALE GENOMIC DNA]</scope>
    <source>
        <strain evidence="2 3">DSM 21226</strain>
    </source>
</reference>
<evidence type="ECO:0000313" key="2">
    <source>
        <dbReference type="EMBL" id="NYG31424.1"/>
    </source>
</evidence>
<dbReference type="EMBL" id="JACCFH010000001">
    <property type="protein sequence ID" value="NYG31424.1"/>
    <property type="molecule type" value="Genomic_DNA"/>
</dbReference>
<dbReference type="Gene3D" id="3.90.850.10">
    <property type="entry name" value="Fumarylacetoacetase-like, C-terminal domain"/>
    <property type="match status" value="1"/>
</dbReference>
<evidence type="ECO:0000313" key="3">
    <source>
        <dbReference type="Proteomes" id="UP000518288"/>
    </source>
</evidence>
<keyword evidence="2" id="KW-0378">Hydrolase</keyword>
<dbReference type="GO" id="GO:0004334">
    <property type="term" value="F:fumarylacetoacetase activity"/>
    <property type="evidence" value="ECO:0007669"/>
    <property type="project" value="UniProtKB-EC"/>
</dbReference>
<dbReference type="PANTHER" id="PTHR43211:SF1">
    <property type="entry name" value="BLL6422 PROTEIN"/>
    <property type="match status" value="1"/>
</dbReference>
<sequence length="282" mass="29861">MKLATYKDGSRDGQLVVVSSDLTQAHHASGIVTRLQQLLDDWNFLAPQLQDLARTLAQGKARHAFPFEPRMCMAPLPRAFRLVDAQPPAGDELAGDTMAGDTMAGAHDALPFGTPEIDFGARLAVALGDVPRGAAEDQARDGVRLLLLGNHWQHRCQGVRVASSMAWAPVAVTPDELGRAWHRGRLALTVCVAVDGRAQAPVETAKVGTPDAGLLIAQLARHRAVSAGTLLALPGLPRTVLDSAPDVETVRIDAFDAQGQSVFGAVCQSSRRTVEPVPPGCA</sequence>
<dbReference type="Pfam" id="PF18288">
    <property type="entry name" value="FAA_hydro_N_2"/>
    <property type="match status" value="1"/>
</dbReference>
<dbReference type="EC" id="3.7.1.2" evidence="2"/>
<accession>A0A7Y9UAG5</accession>
<proteinExistence type="predicted"/>
<name>A0A7Y9UAG5_9BURK</name>
<dbReference type="Proteomes" id="UP000518288">
    <property type="component" value="Unassembled WGS sequence"/>
</dbReference>
<dbReference type="RefSeq" id="WP_179632419.1">
    <property type="nucleotide sequence ID" value="NZ_JACCFH010000001.1"/>
</dbReference>
<protein>
    <submittedName>
        <fullName evidence="2">Fumarylacetoacetate (FAA) hydrolase</fullName>
        <ecNumber evidence="2">3.7.1.2</ecNumber>
    </submittedName>
</protein>
<dbReference type="SUPFAM" id="SSF56529">
    <property type="entry name" value="FAH"/>
    <property type="match status" value="1"/>
</dbReference>
<organism evidence="2 3">
    <name type="scientific">Sphaerotilus montanus</name>
    <dbReference type="NCBI Taxonomy" id="522889"/>
    <lineage>
        <taxon>Bacteria</taxon>
        <taxon>Pseudomonadati</taxon>
        <taxon>Pseudomonadota</taxon>
        <taxon>Betaproteobacteria</taxon>
        <taxon>Burkholderiales</taxon>
        <taxon>Sphaerotilaceae</taxon>
        <taxon>Sphaerotilus</taxon>
    </lineage>
</organism>
<comment type="caution">
    <text evidence="2">The sequence shown here is derived from an EMBL/GenBank/DDBJ whole genome shotgun (WGS) entry which is preliminary data.</text>
</comment>
<keyword evidence="3" id="KW-1185">Reference proteome</keyword>